<dbReference type="OrthoDB" id="2687561at2759"/>
<dbReference type="HOGENOM" id="CLU_2109826_0_0_1"/>
<keyword evidence="2" id="KW-1185">Reference proteome</keyword>
<accession>A0A0D0DRG6</accession>
<protein>
    <submittedName>
        <fullName evidence="1">Uncharacterized protein</fullName>
    </submittedName>
</protein>
<reference evidence="2" key="2">
    <citation type="submission" date="2015-01" db="EMBL/GenBank/DDBJ databases">
        <title>Evolutionary Origins and Diversification of the Mycorrhizal Mutualists.</title>
        <authorList>
            <consortium name="DOE Joint Genome Institute"/>
            <consortium name="Mycorrhizal Genomics Consortium"/>
            <person name="Kohler A."/>
            <person name="Kuo A."/>
            <person name="Nagy L.G."/>
            <person name="Floudas D."/>
            <person name="Copeland A."/>
            <person name="Barry K.W."/>
            <person name="Cichocki N."/>
            <person name="Veneault-Fourrey C."/>
            <person name="LaButti K."/>
            <person name="Lindquist E.A."/>
            <person name="Lipzen A."/>
            <person name="Lundell T."/>
            <person name="Morin E."/>
            <person name="Murat C."/>
            <person name="Riley R."/>
            <person name="Ohm R."/>
            <person name="Sun H."/>
            <person name="Tunlid A."/>
            <person name="Henrissat B."/>
            <person name="Grigoriev I.V."/>
            <person name="Hibbett D.S."/>
            <person name="Martin F."/>
        </authorList>
    </citation>
    <scope>NUCLEOTIDE SEQUENCE [LARGE SCALE GENOMIC DNA]</scope>
    <source>
        <strain evidence="2">Ve08.2h10</strain>
    </source>
</reference>
<sequence length="115" mass="13090">MGWTQGQNGHSCKQWKKEVDPGIDYLINADHCSVVMCQRKVFDVCFDNNTTSSDHLECSTDNANRCYHCNIGDIFCCDIHASVEFSPYTSDVPKPPTIPQHSHILQYTKGQLIYF</sequence>
<organism evidence="1 2">
    <name type="scientific">Paxillus rubicundulus Ve08.2h10</name>
    <dbReference type="NCBI Taxonomy" id="930991"/>
    <lineage>
        <taxon>Eukaryota</taxon>
        <taxon>Fungi</taxon>
        <taxon>Dikarya</taxon>
        <taxon>Basidiomycota</taxon>
        <taxon>Agaricomycotina</taxon>
        <taxon>Agaricomycetes</taxon>
        <taxon>Agaricomycetidae</taxon>
        <taxon>Boletales</taxon>
        <taxon>Paxilineae</taxon>
        <taxon>Paxillaceae</taxon>
        <taxon>Paxillus</taxon>
    </lineage>
</organism>
<name>A0A0D0DRG6_9AGAM</name>
<evidence type="ECO:0000313" key="2">
    <source>
        <dbReference type="Proteomes" id="UP000054538"/>
    </source>
</evidence>
<reference evidence="1 2" key="1">
    <citation type="submission" date="2014-04" db="EMBL/GenBank/DDBJ databases">
        <authorList>
            <consortium name="DOE Joint Genome Institute"/>
            <person name="Kuo A."/>
            <person name="Kohler A."/>
            <person name="Jargeat P."/>
            <person name="Nagy L.G."/>
            <person name="Floudas D."/>
            <person name="Copeland A."/>
            <person name="Barry K.W."/>
            <person name="Cichocki N."/>
            <person name="Veneault-Fourrey C."/>
            <person name="LaButti K."/>
            <person name="Lindquist E.A."/>
            <person name="Lipzen A."/>
            <person name="Lundell T."/>
            <person name="Morin E."/>
            <person name="Murat C."/>
            <person name="Sun H."/>
            <person name="Tunlid A."/>
            <person name="Henrissat B."/>
            <person name="Grigoriev I.V."/>
            <person name="Hibbett D.S."/>
            <person name="Martin F."/>
            <person name="Nordberg H.P."/>
            <person name="Cantor M.N."/>
            <person name="Hua S.X."/>
        </authorList>
    </citation>
    <scope>NUCLEOTIDE SEQUENCE [LARGE SCALE GENOMIC DNA]</scope>
    <source>
        <strain evidence="1 2">Ve08.2h10</strain>
    </source>
</reference>
<gene>
    <name evidence="1" type="ORF">PAXRUDRAFT_154027</name>
</gene>
<dbReference type="InParanoid" id="A0A0D0DRG6"/>
<evidence type="ECO:0000313" key="1">
    <source>
        <dbReference type="EMBL" id="KIK82295.1"/>
    </source>
</evidence>
<dbReference type="EMBL" id="KN825645">
    <property type="protein sequence ID" value="KIK82295.1"/>
    <property type="molecule type" value="Genomic_DNA"/>
</dbReference>
<dbReference type="AlphaFoldDB" id="A0A0D0DRG6"/>
<dbReference type="Proteomes" id="UP000054538">
    <property type="component" value="Unassembled WGS sequence"/>
</dbReference>
<proteinExistence type="predicted"/>